<dbReference type="AlphaFoldDB" id="A0A0E9QBB9"/>
<name>A0A0E9QBB9_ANGAN</name>
<reference evidence="1" key="1">
    <citation type="submission" date="2014-11" db="EMBL/GenBank/DDBJ databases">
        <authorList>
            <person name="Amaro Gonzalez C."/>
        </authorList>
    </citation>
    <scope>NUCLEOTIDE SEQUENCE</scope>
</reference>
<protein>
    <submittedName>
        <fullName evidence="1">Uncharacterized protein</fullName>
    </submittedName>
</protein>
<sequence>MARGHNVQVARSDKNKTIGVYTLFKVCMKQVQ</sequence>
<accession>A0A0E9QBB9</accession>
<evidence type="ECO:0000313" key="1">
    <source>
        <dbReference type="EMBL" id="JAH13797.1"/>
    </source>
</evidence>
<reference evidence="1" key="2">
    <citation type="journal article" date="2015" name="Fish Shellfish Immunol.">
        <title>Early steps in the European eel (Anguilla anguilla)-Vibrio vulnificus interaction in the gills: Role of the RtxA13 toxin.</title>
        <authorList>
            <person name="Callol A."/>
            <person name="Pajuelo D."/>
            <person name="Ebbesson L."/>
            <person name="Teles M."/>
            <person name="MacKenzie S."/>
            <person name="Amaro C."/>
        </authorList>
    </citation>
    <scope>NUCLEOTIDE SEQUENCE</scope>
</reference>
<proteinExistence type="predicted"/>
<dbReference type="EMBL" id="GBXM01094780">
    <property type="protein sequence ID" value="JAH13797.1"/>
    <property type="molecule type" value="Transcribed_RNA"/>
</dbReference>
<organism evidence="1">
    <name type="scientific">Anguilla anguilla</name>
    <name type="common">European freshwater eel</name>
    <name type="synonym">Muraena anguilla</name>
    <dbReference type="NCBI Taxonomy" id="7936"/>
    <lineage>
        <taxon>Eukaryota</taxon>
        <taxon>Metazoa</taxon>
        <taxon>Chordata</taxon>
        <taxon>Craniata</taxon>
        <taxon>Vertebrata</taxon>
        <taxon>Euteleostomi</taxon>
        <taxon>Actinopterygii</taxon>
        <taxon>Neopterygii</taxon>
        <taxon>Teleostei</taxon>
        <taxon>Anguilliformes</taxon>
        <taxon>Anguillidae</taxon>
        <taxon>Anguilla</taxon>
    </lineage>
</organism>